<dbReference type="OrthoDB" id="9780149at2"/>
<protein>
    <submittedName>
        <fullName evidence="2">Type II secretory pathway, component ExeA (Predicted ATPase)</fullName>
    </submittedName>
</protein>
<dbReference type="Gene3D" id="3.10.350.10">
    <property type="entry name" value="LysM domain"/>
    <property type="match status" value="1"/>
</dbReference>
<comment type="caution">
    <text evidence="2">The sequence shown here is derived from an EMBL/GenBank/DDBJ whole genome shotgun (WGS) entry which is preliminary data.</text>
</comment>
<accession>M5PQY1</accession>
<dbReference type="Pfam" id="PF13401">
    <property type="entry name" value="AAA_22"/>
    <property type="match status" value="1"/>
</dbReference>
<dbReference type="EMBL" id="AOSV01000030">
    <property type="protein sequence ID" value="EMG36504.1"/>
    <property type="molecule type" value="Genomic_DNA"/>
</dbReference>
<evidence type="ECO:0000313" key="2">
    <source>
        <dbReference type="EMBL" id="EMG36504.1"/>
    </source>
</evidence>
<dbReference type="SMART" id="SM00257">
    <property type="entry name" value="LysM"/>
    <property type="match status" value="1"/>
</dbReference>
<sequence>MWSVLETREKHQGDGADRACEWFMGKTHGKVMDSVLRSLHERVGYICLTGKPGVGKSTLTRALSEAYATEGRRVLLVDGASLNFGRLVRELTRAAGIAPESSQTAKPADTLRLLYMAGELGSDVALVVDSAELLAPSSLKALAYLANPWQPGRSAVQLLLVGRPELLDKLDEPELSPLGGLCRSVVLRPMEQRESAAYVRWKYGRPPSGTGEAFTSRARRRLAELSGGVPRLLDMLAEAVLATGEARGCFPVTCAMIRQAVGDMPSHAPLRLPMGKTLTMAATCLLIVSALAWWTRQSLVHGLELVAGDLLGQASASVQRFEAPWAAGVPSPSWADMETTAGPFAGVVVLRPPAIGETCEELDRRLQEVTVAPGDSLVSLCRKVYGRADRTALAAVLSANPAILDPNSIEVGQIIVFPQQTHAAGSDTVSENARSDVTT</sequence>
<organism evidence="2 3">
    <name type="scientific">Desulfocurvibacter africanus PCS</name>
    <dbReference type="NCBI Taxonomy" id="1262666"/>
    <lineage>
        <taxon>Bacteria</taxon>
        <taxon>Pseudomonadati</taxon>
        <taxon>Thermodesulfobacteriota</taxon>
        <taxon>Desulfovibrionia</taxon>
        <taxon>Desulfovibrionales</taxon>
        <taxon>Desulfovibrionaceae</taxon>
        <taxon>Desulfocurvibacter</taxon>
    </lineage>
</organism>
<dbReference type="Gene3D" id="3.40.50.300">
    <property type="entry name" value="P-loop containing nucleotide triphosphate hydrolases"/>
    <property type="match status" value="1"/>
</dbReference>
<dbReference type="InterPro" id="IPR036779">
    <property type="entry name" value="LysM_dom_sf"/>
</dbReference>
<name>M5PQY1_DESAF</name>
<proteinExistence type="predicted"/>
<reference evidence="2 3" key="1">
    <citation type="journal article" date="2013" name="Genome Announc.">
        <title>Draft Genome Sequence for Desulfovibrio africanus Strain PCS.</title>
        <authorList>
            <person name="Brown S.D."/>
            <person name="Utturkar S.M."/>
            <person name="Arkin A.P."/>
            <person name="Deutschbauer A.M."/>
            <person name="Elias D.A."/>
            <person name="Hazen T.C."/>
            <person name="Chakraborty R."/>
        </authorList>
    </citation>
    <scope>NUCLEOTIDE SEQUENCE [LARGE SCALE GENOMIC DNA]</scope>
    <source>
        <strain evidence="2 3">PCS</strain>
    </source>
</reference>
<dbReference type="AlphaFoldDB" id="M5PQY1"/>
<dbReference type="SUPFAM" id="SSF52540">
    <property type="entry name" value="P-loop containing nucleoside triphosphate hydrolases"/>
    <property type="match status" value="2"/>
</dbReference>
<dbReference type="InterPro" id="IPR003593">
    <property type="entry name" value="AAA+_ATPase"/>
</dbReference>
<evidence type="ECO:0000259" key="1">
    <source>
        <dbReference type="PROSITE" id="PS51782"/>
    </source>
</evidence>
<dbReference type="InterPro" id="IPR052026">
    <property type="entry name" value="ExeA_AAA_ATPase_DNA-bind"/>
</dbReference>
<dbReference type="InterPro" id="IPR049945">
    <property type="entry name" value="AAA_22"/>
</dbReference>
<evidence type="ECO:0000313" key="3">
    <source>
        <dbReference type="Proteomes" id="UP000011922"/>
    </source>
</evidence>
<dbReference type="GO" id="GO:0016887">
    <property type="term" value="F:ATP hydrolysis activity"/>
    <property type="evidence" value="ECO:0007669"/>
    <property type="project" value="InterPro"/>
</dbReference>
<dbReference type="InterPro" id="IPR027417">
    <property type="entry name" value="P-loop_NTPase"/>
</dbReference>
<dbReference type="SMART" id="SM00382">
    <property type="entry name" value="AAA"/>
    <property type="match status" value="1"/>
</dbReference>
<gene>
    <name evidence="2" type="ORF">PCS_03010</name>
</gene>
<dbReference type="PATRIC" id="fig|1262666.3.peg.3049"/>
<dbReference type="RefSeq" id="WP_005988578.1">
    <property type="nucleotide sequence ID" value="NZ_AOSV01000030.1"/>
</dbReference>
<dbReference type="PANTHER" id="PTHR35894">
    <property type="entry name" value="GENERAL SECRETION PATHWAY PROTEIN A-RELATED"/>
    <property type="match status" value="1"/>
</dbReference>
<feature type="domain" description="LysM" evidence="1">
    <location>
        <begin position="367"/>
        <end position="417"/>
    </location>
</feature>
<dbReference type="Pfam" id="PF01476">
    <property type="entry name" value="LysM"/>
    <property type="match status" value="1"/>
</dbReference>
<dbReference type="PROSITE" id="PS51782">
    <property type="entry name" value="LYSM"/>
    <property type="match status" value="1"/>
</dbReference>
<dbReference type="PANTHER" id="PTHR35894:SF1">
    <property type="entry name" value="PHOSPHORIBULOKINASE _ URIDINE KINASE FAMILY"/>
    <property type="match status" value="1"/>
</dbReference>
<dbReference type="InterPro" id="IPR018392">
    <property type="entry name" value="LysM"/>
</dbReference>
<dbReference type="Proteomes" id="UP000011922">
    <property type="component" value="Unassembled WGS sequence"/>
</dbReference>